<evidence type="ECO:0000259" key="2">
    <source>
        <dbReference type="Pfam" id="PF21834"/>
    </source>
</evidence>
<evidence type="ECO:0000256" key="1">
    <source>
        <dbReference type="SAM" id="MobiDB-lite"/>
    </source>
</evidence>
<protein>
    <recommendedName>
        <fullName evidence="2">DUF6894 domain-containing protein</fullName>
    </recommendedName>
</protein>
<feature type="domain" description="DUF6894" evidence="2">
    <location>
        <begin position="5"/>
        <end position="71"/>
    </location>
</feature>
<dbReference type="Pfam" id="PF21834">
    <property type="entry name" value="DUF6894"/>
    <property type="match status" value="1"/>
</dbReference>
<gene>
    <name evidence="3" type="ordered locus">Rleg_0794</name>
</gene>
<dbReference type="InterPro" id="IPR054189">
    <property type="entry name" value="DUF6894"/>
</dbReference>
<dbReference type="KEGG" id="rlg:Rleg_0794"/>
<accession>C6ARE3</accession>
<dbReference type="Proteomes" id="UP000002256">
    <property type="component" value="Chromosome"/>
</dbReference>
<dbReference type="EMBL" id="CP001622">
    <property type="protein sequence ID" value="ACS55093.1"/>
    <property type="molecule type" value="Genomic_DNA"/>
</dbReference>
<dbReference type="AlphaFoldDB" id="C6ARE3"/>
<proteinExistence type="predicted"/>
<evidence type="ECO:0000313" key="4">
    <source>
        <dbReference type="Proteomes" id="UP000002256"/>
    </source>
</evidence>
<dbReference type="HOGENOM" id="CLU_1915402_0_0_5"/>
<reference evidence="3 4" key="1">
    <citation type="journal article" date="2010" name="Stand. Genomic Sci.">
        <title>Complete genome sequence of Rhizobium leguminosarum bv. trifolii strain WSM1325, an effective microsymbiont of annual Mediterranean clovers.</title>
        <authorList>
            <person name="Reeve W."/>
            <person name="O'Hara G."/>
            <person name="Chain P."/>
            <person name="Ardley J."/>
            <person name="Brau L."/>
            <person name="Nandesena K."/>
            <person name="Tiwari R."/>
            <person name="Copeland A."/>
            <person name="Nolan M."/>
            <person name="Han C."/>
            <person name="Brettin T."/>
            <person name="Land M."/>
            <person name="Ovchinikova G."/>
            <person name="Ivanova N."/>
            <person name="Mavromatis K."/>
            <person name="Markowitz V."/>
            <person name="Kyrpides N."/>
            <person name="Melino V."/>
            <person name="Denton M."/>
            <person name="Yates R."/>
            <person name="Howieson J."/>
        </authorList>
    </citation>
    <scope>NUCLEOTIDE SEQUENCE [LARGE SCALE GENOMIC DNA]</scope>
    <source>
        <strain evidence="3 4">WSM1325</strain>
    </source>
</reference>
<organism evidence="3 4">
    <name type="scientific">Rhizobium leguminosarum bv. trifolii (strain WSM1325)</name>
    <dbReference type="NCBI Taxonomy" id="395491"/>
    <lineage>
        <taxon>Bacteria</taxon>
        <taxon>Pseudomonadati</taxon>
        <taxon>Pseudomonadota</taxon>
        <taxon>Alphaproteobacteria</taxon>
        <taxon>Hyphomicrobiales</taxon>
        <taxon>Rhizobiaceae</taxon>
        <taxon>Rhizobium/Agrobacterium group</taxon>
        <taxon>Rhizobium</taxon>
    </lineage>
</organism>
<name>C6ARE3_RHILS</name>
<sequence length="136" mass="14347">MLTLYFHITHMDGSVLETEGQEYPDLYVATAEAMESLQELVATALLSRRQKIPLGIAICSEEGTILREVSLLAADHDAATPEMAQSHQASVSTLLGICVGSGTNAVGESNGPGRPGASLTPRPFDAVVRPTPSVEN</sequence>
<dbReference type="OrthoDB" id="8021130at2"/>
<feature type="region of interest" description="Disordered" evidence="1">
    <location>
        <begin position="105"/>
        <end position="136"/>
    </location>
</feature>
<evidence type="ECO:0000313" key="3">
    <source>
        <dbReference type="EMBL" id="ACS55093.1"/>
    </source>
</evidence>